<dbReference type="AlphaFoldDB" id="A0A9D1NX58"/>
<feature type="transmembrane region" description="Helical" evidence="1">
    <location>
        <begin position="105"/>
        <end position="127"/>
    </location>
</feature>
<organism evidence="2 3">
    <name type="scientific">Candidatus Merdiplasma excrementigallinarum</name>
    <dbReference type="NCBI Taxonomy" id="2840864"/>
    <lineage>
        <taxon>Bacteria</taxon>
        <taxon>Bacillati</taxon>
        <taxon>Bacillota</taxon>
        <taxon>Clostridia</taxon>
        <taxon>Lachnospirales</taxon>
        <taxon>Lachnospiraceae</taxon>
        <taxon>Lachnospiraceae incertae sedis</taxon>
        <taxon>Candidatus Merdiplasma</taxon>
    </lineage>
</organism>
<keyword evidence="1" id="KW-0812">Transmembrane</keyword>
<gene>
    <name evidence="2" type="ORF">IAC80_01730</name>
</gene>
<dbReference type="Pfam" id="PF22564">
    <property type="entry name" value="HAAS"/>
    <property type="match status" value="1"/>
</dbReference>
<feature type="transmembrane region" description="Helical" evidence="1">
    <location>
        <begin position="148"/>
        <end position="167"/>
    </location>
</feature>
<keyword evidence="1" id="KW-0472">Membrane</keyword>
<proteinExistence type="predicted"/>
<dbReference type="Proteomes" id="UP000886889">
    <property type="component" value="Unassembled WGS sequence"/>
</dbReference>
<reference evidence="2" key="1">
    <citation type="submission" date="2020-10" db="EMBL/GenBank/DDBJ databases">
        <authorList>
            <person name="Gilroy R."/>
        </authorList>
    </citation>
    <scope>NUCLEOTIDE SEQUENCE</scope>
    <source>
        <strain evidence="2">ChiBcec6-7307</strain>
    </source>
</reference>
<evidence type="ECO:0000313" key="3">
    <source>
        <dbReference type="Proteomes" id="UP000886889"/>
    </source>
</evidence>
<protein>
    <recommendedName>
        <fullName evidence="4">DUF1700 domain-containing protein</fullName>
    </recommendedName>
</protein>
<reference evidence="2" key="2">
    <citation type="journal article" date="2021" name="PeerJ">
        <title>Extensive microbial diversity within the chicken gut microbiome revealed by metagenomics and culture.</title>
        <authorList>
            <person name="Gilroy R."/>
            <person name="Ravi A."/>
            <person name="Getino M."/>
            <person name="Pursley I."/>
            <person name="Horton D.L."/>
            <person name="Alikhan N.F."/>
            <person name="Baker D."/>
            <person name="Gharbi K."/>
            <person name="Hall N."/>
            <person name="Watson M."/>
            <person name="Adriaenssens E.M."/>
            <person name="Foster-Nyarko E."/>
            <person name="Jarju S."/>
            <person name="Secka A."/>
            <person name="Antonio M."/>
            <person name="Oren A."/>
            <person name="Chaudhuri R.R."/>
            <person name="La Ragione R."/>
            <person name="Hildebrand F."/>
            <person name="Pallen M.J."/>
        </authorList>
    </citation>
    <scope>NUCLEOTIDE SEQUENCE</scope>
    <source>
        <strain evidence="2">ChiBcec6-7307</strain>
    </source>
</reference>
<name>A0A9D1NX58_9FIRM</name>
<comment type="caution">
    <text evidence="2">The sequence shown here is derived from an EMBL/GenBank/DDBJ whole genome shotgun (WGS) entry which is preliminary data.</text>
</comment>
<accession>A0A9D1NX58</accession>
<sequence>MDIKLEKYLNTVDKHLKPLPASERADIVREIKSSMIEMEQEELSSDAILERLGDPKELARAYLGDLVTNSRGFGWNRFLAACAFYSAVGFSGIIVLPVLAIIAPVFILCGAVTPILGLVKFGALLFFDYDISLISFQLGPITLPPAAGFIYAVIIGVLLVLLGIGAWKLLVLYVRTVALVHKGQNKKKN</sequence>
<evidence type="ECO:0000256" key="1">
    <source>
        <dbReference type="SAM" id="Phobius"/>
    </source>
</evidence>
<evidence type="ECO:0008006" key="4">
    <source>
        <dbReference type="Google" id="ProtNLM"/>
    </source>
</evidence>
<evidence type="ECO:0000313" key="2">
    <source>
        <dbReference type="EMBL" id="HIV22638.1"/>
    </source>
</evidence>
<keyword evidence="1" id="KW-1133">Transmembrane helix</keyword>
<feature type="transmembrane region" description="Helical" evidence="1">
    <location>
        <begin position="78"/>
        <end position="99"/>
    </location>
</feature>
<dbReference type="EMBL" id="DVOS01000022">
    <property type="protein sequence ID" value="HIV22638.1"/>
    <property type="molecule type" value="Genomic_DNA"/>
</dbReference>